<evidence type="ECO:0000256" key="2">
    <source>
        <dbReference type="ARBA" id="ARBA00022741"/>
    </source>
</evidence>
<dbReference type="PANTHER" id="PTHR48013">
    <property type="entry name" value="DUAL SPECIFICITY MITOGEN-ACTIVATED PROTEIN KINASE KINASE 5-RELATED"/>
    <property type="match status" value="1"/>
</dbReference>
<dbReference type="InterPro" id="IPR008271">
    <property type="entry name" value="Ser/Thr_kinase_AS"/>
</dbReference>
<proteinExistence type="inferred from homology"/>
<sequence length="416" mass="48845">MPYSNDLFSKEAPKPSDEAKEFMKIEDHVLICLESMDMSLYHLYRIMHKAYNYFPELLWAYIALKLISALKYLREKGIMHRDIKPANILINKNAEIKFCDFEVSKIVEESIVSTFVGTILYWPPERFDINNIKKFDDRADVWSLGITLAEIAYGKRPLGENLDIKDDYILMQREIVGLRKEEFTQKCFKGYPDIIISFIHKCLLPYDERSKILDLCTSELYESYLWLGYFDRFVTEYYLNHIDIREPKSELESSVFERFTQIHTACAQCKVMHKVEDRISNIINCNNVCEMLSVAAFYDSIFLKIACMNFIELNAEIVINSERLLYVPYNIFLKIISLDMLTANEFDIFEATRKWVTKNETETLFKQIRLTLIDHKTLLNVILSSGFFTPEEILEVAKEQVNNPTGMTCRFPSLFN</sequence>
<dbReference type="PANTHER" id="PTHR48013:SF28">
    <property type="entry name" value="DUAL SPECIFICITY MITOGEN-ACTIVATED PROTEIN KINASE KINASE SEK-1"/>
    <property type="match status" value="1"/>
</dbReference>
<keyword evidence="3" id="KW-0418">Kinase</keyword>
<dbReference type="Pfam" id="PF00069">
    <property type="entry name" value="Pkinase"/>
    <property type="match status" value="1"/>
</dbReference>
<evidence type="ECO:0000256" key="4">
    <source>
        <dbReference type="ARBA" id="ARBA00022840"/>
    </source>
</evidence>
<evidence type="ECO:0000256" key="6">
    <source>
        <dbReference type="ARBA" id="ARBA00038999"/>
    </source>
</evidence>
<evidence type="ECO:0000256" key="3">
    <source>
        <dbReference type="ARBA" id="ARBA00022777"/>
    </source>
</evidence>
<evidence type="ECO:0000313" key="8">
    <source>
        <dbReference type="Proteomes" id="UP000887540"/>
    </source>
</evidence>
<dbReference type="PROSITE" id="PS50011">
    <property type="entry name" value="PROTEIN_KINASE_DOM"/>
    <property type="match status" value="1"/>
</dbReference>
<dbReference type="WBParaSite" id="ACRNAN_scaffold777.g7257.t1">
    <property type="protein sequence ID" value="ACRNAN_scaffold777.g7257.t1"/>
    <property type="gene ID" value="ACRNAN_scaffold777.g7257"/>
</dbReference>
<dbReference type="Gene3D" id="1.25.40.420">
    <property type="match status" value="1"/>
</dbReference>
<evidence type="ECO:0000256" key="5">
    <source>
        <dbReference type="ARBA" id="ARBA00038035"/>
    </source>
</evidence>
<dbReference type="PROSITE" id="PS00108">
    <property type="entry name" value="PROTEIN_KINASE_ST"/>
    <property type="match status" value="1"/>
</dbReference>
<dbReference type="InterPro" id="IPR011705">
    <property type="entry name" value="BACK"/>
</dbReference>
<dbReference type="SUPFAM" id="SSF56112">
    <property type="entry name" value="Protein kinase-like (PK-like)"/>
    <property type="match status" value="1"/>
</dbReference>
<dbReference type="InterPro" id="IPR000719">
    <property type="entry name" value="Prot_kinase_dom"/>
</dbReference>
<feature type="domain" description="Protein kinase" evidence="7">
    <location>
        <begin position="1"/>
        <end position="225"/>
    </location>
</feature>
<evidence type="ECO:0000256" key="1">
    <source>
        <dbReference type="ARBA" id="ARBA00022679"/>
    </source>
</evidence>
<dbReference type="Gene3D" id="1.10.510.10">
    <property type="entry name" value="Transferase(Phosphotransferase) domain 1"/>
    <property type="match status" value="1"/>
</dbReference>
<dbReference type="EC" id="2.7.12.2" evidence="6"/>
<organism evidence="8 9">
    <name type="scientific">Acrobeloides nanus</name>
    <dbReference type="NCBI Taxonomy" id="290746"/>
    <lineage>
        <taxon>Eukaryota</taxon>
        <taxon>Metazoa</taxon>
        <taxon>Ecdysozoa</taxon>
        <taxon>Nematoda</taxon>
        <taxon>Chromadorea</taxon>
        <taxon>Rhabditida</taxon>
        <taxon>Tylenchina</taxon>
        <taxon>Cephalobomorpha</taxon>
        <taxon>Cephaloboidea</taxon>
        <taxon>Cephalobidae</taxon>
        <taxon>Acrobeloides</taxon>
    </lineage>
</organism>
<keyword evidence="8" id="KW-1185">Reference proteome</keyword>
<dbReference type="GO" id="GO:0004708">
    <property type="term" value="F:MAP kinase kinase activity"/>
    <property type="evidence" value="ECO:0007669"/>
    <property type="project" value="UniProtKB-EC"/>
</dbReference>
<evidence type="ECO:0000313" key="9">
    <source>
        <dbReference type="WBParaSite" id="ACRNAN_scaffold777.g7257.t1"/>
    </source>
</evidence>
<dbReference type="SMART" id="SM00875">
    <property type="entry name" value="BACK"/>
    <property type="match status" value="1"/>
</dbReference>
<keyword evidence="1" id="KW-0808">Transferase</keyword>
<keyword evidence="4" id="KW-0067">ATP-binding</keyword>
<name>A0A914EEN8_9BILA</name>
<accession>A0A914EEN8</accession>
<evidence type="ECO:0000259" key="7">
    <source>
        <dbReference type="PROSITE" id="PS50011"/>
    </source>
</evidence>
<reference evidence="9" key="1">
    <citation type="submission" date="2022-11" db="UniProtKB">
        <authorList>
            <consortium name="WormBaseParasite"/>
        </authorList>
    </citation>
    <scope>IDENTIFICATION</scope>
</reference>
<dbReference type="Pfam" id="PF07707">
    <property type="entry name" value="BACK"/>
    <property type="match status" value="1"/>
</dbReference>
<dbReference type="Proteomes" id="UP000887540">
    <property type="component" value="Unplaced"/>
</dbReference>
<dbReference type="GO" id="GO:0005524">
    <property type="term" value="F:ATP binding"/>
    <property type="evidence" value="ECO:0007669"/>
    <property type="project" value="UniProtKB-KW"/>
</dbReference>
<protein>
    <recommendedName>
        <fullName evidence="6">mitogen-activated protein kinase kinase</fullName>
        <ecNumber evidence="6">2.7.12.2</ecNumber>
    </recommendedName>
</protein>
<dbReference type="InterPro" id="IPR011009">
    <property type="entry name" value="Kinase-like_dom_sf"/>
</dbReference>
<dbReference type="AlphaFoldDB" id="A0A914EEN8"/>
<comment type="similarity">
    <text evidence="5">Belongs to the protein kinase superfamily. STE Ser/Thr protein kinase family. MAP kinase kinase subfamily.</text>
</comment>
<dbReference type="GO" id="GO:0051403">
    <property type="term" value="P:stress-activated MAPK cascade"/>
    <property type="evidence" value="ECO:0007669"/>
    <property type="project" value="TreeGrafter"/>
</dbReference>
<dbReference type="SMART" id="SM00220">
    <property type="entry name" value="S_TKc"/>
    <property type="match status" value="1"/>
</dbReference>
<keyword evidence="2" id="KW-0547">Nucleotide-binding</keyword>